<protein>
    <recommendedName>
        <fullName evidence="1">N-acetyltransferase domain-containing protein</fullName>
    </recommendedName>
</protein>
<dbReference type="Pfam" id="PF00583">
    <property type="entry name" value="Acetyltransf_1"/>
    <property type="match status" value="1"/>
</dbReference>
<dbReference type="PROSITE" id="PS51186">
    <property type="entry name" value="GNAT"/>
    <property type="match status" value="1"/>
</dbReference>
<reference evidence="2" key="1">
    <citation type="journal article" date="2021" name="Nat. Commun.">
        <title>Genetic determinants of endophytism in the Arabidopsis root mycobiome.</title>
        <authorList>
            <person name="Mesny F."/>
            <person name="Miyauchi S."/>
            <person name="Thiergart T."/>
            <person name="Pickel B."/>
            <person name="Atanasova L."/>
            <person name="Karlsson M."/>
            <person name="Huettel B."/>
            <person name="Barry K.W."/>
            <person name="Haridas S."/>
            <person name="Chen C."/>
            <person name="Bauer D."/>
            <person name="Andreopoulos W."/>
            <person name="Pangilinan J."/>
            <person name="LaButti K."/>
            <person name="Riley R."/>
            <person name="Lipzen A."/>
            <person name="Clum A."/>
            <person name="Drula E."/>
            <person name="Henrissat B."/>
            <person name="Kohler A."/>
            <person name="Grigoriev I.V."/>
            <person name="Martin F.M."/>
            <person name="Hacquard S."/>
        </authorList>
    </citation>
    <scope>NUCLEOTIDE SEQUENCE</scope>
    <source>
        <strain evidence="2">MPI-CAGE-CH-0235</strain>
    </source>
</reference>
<evidence type="ECO:0000313" key="3">
    <source>
        <dbReference type="Proteomes" id="UP000813444"/>
    </source>
</evidence>
<name>A0A8K0SS27_9HYPO</name>
<evidence type="ECO:0000259" key="1">
    <source>
        <dbReference type="PROSITE" id="PS51186"/>
    </source>
</evidence>
<dbReference type="Proteomes" id="UP000813444">
    <property type="component" value="Unassembled WGS sequence"/>
</dbReference>
<dbReference type="EMBL" id="JAGPNK010000007">
    <property type="protein sequence ID" value="KAH7318622.1"/>
    <property type="molecule type" value="Genomic_DNA"/>
</dbReference>
<proteinExistence type="predicted"/>
<dbReference type="GO" id="GO:0016747">
    <property type="term" value="F:acyltransferase activity, transferring groups other than amino-acyl groups"/>
    <property type="evidence" value="ECO:0007669"/>
    <property type="project" value="InterPro"/>
</dbReference>
<dbReference type="AlphaFoldDB" id="A0A8K0SS27"/>
<accession>A0A8K0SS27</accession>
<organism evidence="2 3">
    <name type="scientific">Stachybotrys elegans</name>
    <dbReference type="NCBI Taxonomy" id="80388"/>
    <lineage>
        <taxon>Eukaryota</taxon>
        <taxon>Fungi</taxon>
        <taxon>Dikarya</taxon>
        <taxon>Ascomycota</taxon>
        <taxon>Pezizomycotina</taxon>
        <taxon>Sordariomycetes</taxon>
        <taxon>Hypocreomycetidae</taxon>
        <taxon>Hypocreales</taxon>
        <taxon>Stachybotryaceae</taxon>
        <taxon>Stachybotrys</taxon>
    </lineage>
</organism>
<feature type="domain" description="N-acetyltransferase" evidence="1">
    <location>
        <begin position="198"/>
        <end position="355"/>
    </location>
</feature>
<dbReference type="OrthoDB" id="47059at2759"/>
<gene>
    <name evidence="2" type="ORF">B0I35DRAFT_451395</name>
</gene>
<dbReference type="CDD" id="cd04301">
    <property type="entry name" value="NAT_SF"/>
    <property type="match status" value="1"/>
</dbReference>
<dbReference type="InterPro" id="IPR000182">
    <property type="entry name" value="GNAT_dom"/>
</dbReference>
<keyword evidence="3" id="KW-1185">Reference proteome</keyword>
<sequence>MSLASRSIYAAGIDVARVLWDRLEYLPLDKMLFGDDILLLLTPAVVPPDHSSSEPSDPFEPLGVAISQRHPLVRHVPYTKRHGITGAHVAFIKRAKVVIFVITDLQEGGGTNQSYLAEIVREACEERPLVLVACCEVRGSDADALDFPTLVQVPGFSPQDLRAITPLLVHGRSAPSSPAHGNSDPLQGRISWTTEEYVPGRDAAEAHMLWQSSVSEQFYLKRSTWAALLGRQEHRCRVVRHPRTGEVVGLCMTYVNYAFQDDRLVKSIAMLVVREDYRGRGIGRLLCDEAVNRPEPHCSRVDRIQVGSTFPRLLYGIPTNSRYADWFKRRGWRVDENAPGRGRLVSDWILRFSDMPISNLASAGLVFRPCDIRDVEKVRGMVAKESERKLGFGWYELYSKVLDSMYMEDVLVGFEGSPQAGEADPVAIAITYIPNSDSPIATEMPLTENLGSDIGGVSCICIKDDDPLMVNRRDTVMVRLLHSCCKLLHEKGMAGMFIDGVKQGNAGFESLGFRKWAEYREVWRDM</sequence>
<dbReference type="InterPro" id="IPR016181">
    <property type="entry name" value="Acyl_CoA_acyltransferase"/>
</dbReference>
<comment type="caution">
    <text evidence="2">The sequence shown here is derived from an EMBL/GenBank/DDBJ whole genome shotgun (WGS) entry which is preliminary data.</text>
</comment>
<evidence type="ECO:0000313" key="2">
    <source>
        <dbReference type="EMBL" id="KAH7318622.1"/>
    </source>
</evidence>
<dbReference type="SUPFAM" id="SSF55729">
    <property type="entry name" value="Acyl-CoA N-acyltransferases (Nat)"/>
    <property type="match status" value="1"/>
</dbReference>
<dbReference type="Gene3D" id="3.40.630.30">
    <property type="match status" value="1"/>
</dbReference>